<evidence type="ECO:0000313" key="1">
    <source>
        <dbReference type="EMBL" id="RKF34801.1"/>
    </source>
</evidence>
<name>A0A420FPN6_9SPHI</name>
<comment type="caution">
    <text evidence="1">The sequence shown here is derived from an EMBL/GenBank/DDBJ whole genome shotgun (WGS) entry which is preliminary data.</text>
</comment>
<protein>
    <recommendedName>
        <fullName evidence="3">Lipoprotein</fullName>
    </recommendedName>
</protein>
<dbReference type="Proteomes" id="UP000286402">
    <property type="component" value="Unassembled WGS sequence"/>
</dbReference>
<evidence type="ECO:0000313" key="2">
    <source>
        <dbReference type="Proteomes" id="UP000286402"/>
    </source>
</evidence>
<evidence type="ECO:0008006" key="3">
    <source>
        <dbReference type="Google" id="ProtNLM"/>
    </source>
</evidence>
<reference evidence="1 2" key="1">
    <citation type="submission" date="2016-07" db="EMBL/GenBank/DDBJ databases">
        <title>Genome analysis of Sphingobacterium siyangense T12B17.</title>
        <authorList>
            <person name="Xu D."/>
            <person name="Su Y."/>
            <person name="Zheng S."/>
        </authorList>
    </citation>
    <scope>NUCLEOTIDE SEQUENCE [LARGE SCALE GENOMIC DNA]</scope>
    <source>
        <strain evidence="1 2">T12B17</strain>
    </source>
</reference>
<gene>
    <name evidence="1" type="ORF">BCY89_07505</name>
</gene>
<dbReference type="PROSITE" id="PS51257">
    <property type="entry name" value="PROKAR_LIPOPROTEIN"/>
    <property type="match status" value="1"/>
</dbReference>
<sequence>MKKIYFLFTILIGLLSCNSTVESSIPDDAKKVDIFAKAFIEKIINGQIDSAIANLDPSVATSDAMAYITNANKALSGEKIKQIKLIECNWTHGISSNAGVSSNYKFTYEYQLQKSTALFALVVKDNHEKLSVSAFEGKFIDAQLSASTKFTFAGKSILHYTFAFLLIAVPLFIIATFIVMLKTKIKTNKKIMWGFIILLLAFPRFALNWNTGDIDFKLLNFSILGGGAIKESIYAAWYIYFSLPIGATIFWIKRRDLQNEAILDEENEAFEWQNANETPKEENKKKNFLYA</sequence>
<dbReference type="RefSeq" id="WP_120334595.1">
    <property type="nucleotide sequence ID" value="NZ_CP070350.1"/>
</dbReference>
<dbReference type="EMBL" id="MCAQ01000023">
    <property type="protein sequence ID" value="RKF34801.1"/>
    <property type="molecule type" value="Genomic_DNA"/>
</dbReference>
<proteinExistence type="predicted"/>
<organism evidence="1 2">
    <name type="scientific">Sphingobacterium siyangense</name>
    <dbReference type="NCBI Taxonomy" id="459529"/>
    <lineage>
        <taxon>Bacteria</taxon>
        <taxon>Pseudomonadati</taxon>
        <taxon>Bacteroidota</taxon>
        <taxon>Sphingobacteriia</taxon>
        <taxon>Sphingobacteriales</taxon>
        <taxon>Sphingobacteriaceae</taxon>
        <taxon>Sphingobacterium</taxon>
    </lineage>
</organism>
<accession>A0A420FPN6</accession>
<dbReference type="AlphaFoldDB" id="A0A420FPN6"/>
<keyword evidence="2" id="KW-1185">Reference proteome</keyword>